<reference evidence="1" key="1">
    <citation type="submission" date="2021-05" db="EMBL/GenBank/DDBJ databases">
        <authorList>
            <person name="Scholz U."/>
            <person name="Mascher M."/>
            <person name="Fiebig A."/>
        </authorList>
    </citation>
    <scope>NUCLEOTIDE SEQUENCE [LARGE SCALE GENOMIC DNA]</scope>
</reference>
<dbReference type="Proteomes" id="UP001732700">
    <property type="component" value="Chromosome 3D"/>
</dbReference>
<sequence>MGENQRIDKLLEKMTQLMKEIEELRELKKIAEVPKQGEKTIALQNCVNLAQAEEGMSNRAPTLDGTCSNWILDSGASAHVTGRWSEFASYAPNPPMHKETIQTADGTYQPVKGVGTVKCTPSITLFSVLYAPSFPVSFASMSALVDDIDCRIIADRYNCIIEERTTGRRLGVGVRHKGLWYLDRHETDDALCTALAVVAGDDEAKVILLHCRMGHMSFDTMSKIFPEEMKKVDKEKLVCDACEYGKHTRTSYLDVKNEFLHGDLQEEVYMEIPPGFSTPRTSGKVCRLRKSLYGLEQSPRAWFDRFRRVVCGMGYKQCNGDHTVFYRHSNSQITILAVYVDDIIITGDDAVEISRLKDNLRKEFEVKDLGQLKYFLGIEIARSPEGIVLSQRKYVLDLLSDTGMLGCRVASTPIDQNHKLCAESGDPVDKEKYQKLVGRLVYLCHKT</sequence>
<organism evidence="1 2">
    <name type="scientific">Avena sativa</name>
    <name type="common">Oat</name>
    <dbReference type="NCBI Taxonomy" id="4498"/>
    <lineage>
        <taxon>Eukaryota</taxon>
        <taxon>Viridiplantae</taxon>
        <taxon>Streptophyta</taxon>
        <taxon>Embryophyta</taxon>
        <taxon>Tracheophyta</taxon>
        <taxon>Spermatophyta</taxon>
        <taxon>Magnoliopsida</taxon>
        <taxon>Liliopsida</taxon>
        <taxon>Poales</taxon>
        <taxon>Poaceae</taxon>
        <taxon>BOP clade</taxon>
        <taxon>Pooideae</taxon>
        <taxon>Poodae</taxon>
        <taxon>Poeae</taxon>
        <taxon>Poeae Chloroplast Group 1 (Aveneae type)</taxon>
        <taxon>Aveninae</taxon>
        <taxon>Avena</taxon>
    </lineage>
</organism>
<reference evidence="1" key="2">
    <citation type="submission" date="2025-09" db="UniProtKB">
        <authorList>
            <consortium name="EnsemblPlants"/>
        </authorList>
    </citation>
    <scope>IDENTIFICATION</scope>
</reference>
<keyword evidence="2" id="KW-1185">Reference proteome</keyword>
<evidence type="ECO:0000313" key="1">
    <source>
        <dbReference type="EnsemblPlants" id="AVESA.00010b.r2.3DG0551370.1.CDS"/>
    </source>
</evidence>
<evidence type="ECO:0000313" key="2">
    <source>
        <dbReference type="Proteomes" id="UP001732700"/>
    </source>
</evidence>
<protein>
    <submittedName>
        <fullName evidence="1">Uncharacterized protein</fullName>
    </submittedName>
</protein>
<name>A0ACD5W3P3_AVESA</name>
<dbReference type="EnsemblPlants" id="AVESA.00010b.r2.3DG0551370.1">
    <property type="protein sequence ID" value="AVESA.00010b.r2.3DG0551370.1.CDS"/>
    <property type="gene ID" value="AVESA.00010b.r2.3DG0551370"/>
</dbReference>
<accession>A0ACD5W3P3</accession>
<proteinExistence type="predicted"/>